<dbReference type="SUPFAM" id="SSF52058">
    <property type="entry name" value="L domain-like"/>
    <property type="match status" value="1"/>
</dbReference>
<name>A0A8S3YLK4_9EUPU</name>
<gene>
    <name evidence="2" type="ORF">CUNI_LOCUS1789</name>
</gene>
<feature type="non-terminal residue" evidence="2">
    <location>
        <position position="1"/>
    </location>
</feature>
<evidence type="ECO:0000313" key="2">
    <source>
        <dbReference type="EMBL" id="CAG5116231.1"/>
    </source>
</evidence>
<dbReference type="AlphaFoldDB" id="A0A8S3YLK4"/>
<dbReference type="InterPro" id="IPR040091">
    <property type="entry name" value="LRRC56"/>
</dbReference>
<sequence length="534" mass="58817">NNIDDVIQLQYLSLCPVLRKLAIDGNPICVGPVLSQDQPGYNIRETVRELLPNLVILDDERLDEETISSRHNVFDEDWAYLEELQNETLLQDVHSHQQDEVVEDGDRPPTAALQPAADYRPGSALRPSSGFRPASSSKRPSTASGSSSSLVHPGVTVSIRPISSDAVDGIESVSDLTMGGVICGNPSKALRQRKQAKVGSKENIDKKLENLYQKGVVLGPTEAADNASSSAEEEMSNIMDELKAWKLEHDKRMELILKSKEAQILIVDHDKADNSDEFSDDDDDNSSMEDDERKILEIMMKNFGHRPPYLPQKDSAEFEQGRITPTAKSPDVDLNNFHYKSKIPANSLEKSSCVVGEAMASFPKQGRYDQSFDLEEDISDSADLDSEASSSSLSLNQLYKSPSGDFKDLSTEIDRSLHQRTSSRNQSDISLAPLRVPSPSSAQIKNRTRSKLTELSSPRQKKLRVGPTGLPLTSQTQQPVIRNNVAVIQSRSGIVQTCRPGVSQPSIVLLPSQPRIQRHLPQPPALISQPPSNS</sequence>
<proteinExistence type="predicted"/>
<dbReference type="PANTHER" id="PTHR22708">
    <property type="entry name" value="LEUCINE-RICH REPEAT-CONTAINING PROTEIN 56"/>
    <property type="match status" value="1"/>
</dbReference>
<feature type="compositionally biased region" description="Polar residues" evidence="1">
    <location>
        <begin position="419"/>
        <end position="429"/>
    </location>
</feature>
<organism evidence="2 3">
    <name type="scientific">Candidula unifasciata</name>
    <dbReference type="NCBI Taxonomy" id="100452"/>
    <lineage>
        <taxon>Eukaryota</taxon>
        <taxon>Metazoa</taxon>
        <taxon>Spiralia</taxon>
        <taxon>Lophotrochozoa</taxon>
        <taxon>Mollusca</taxon>
        <taxon>Gastropoda</taxon>
        <taxon>Heterobranchia</taxon>
        <taxon>Euthyneura</taxon>
        <taxon>Panpulmonata</taxon>
        <taxon>Eupulmonata</taxon>
        <taxon>Stylommatophora</taxon>
        <taxon>Helicina</taxon>
        <taxon>Helicoidea</taxon>
        <taxon>Geomitridae</taxon>
        <taxon>Candidula</taxon>
    </lineage>
</organism>
<feature type="region of interest" description="Disordered" evidence="1">
    <location>
        <begin position="416"/>
        <end position="474"/>
    </location>
</feature>
<dbReference type="InterPro" id="IPR032675">
    <property type="entry name" value="LRR_dom_sf"/>
</dbReference>
<accession>A0A8S3YLK4</accession>
<dbReference type="OrthoDB" id="676979at2759"/>
<feature type="compositionally biased region" description="Basic and acidic residues" evidence="1">
    <location>
        <begin position="94"/>
        <end position="107"/>
    </location>
</feature>
<feature type="region of interest" description="Disordered" evidence="1">
    <location>
        <begin position="513"/>
        <end position="534"/>
    </location>
</feature>
<dbReference type="PANTHER" id="PTHR22708:SF0">
    <property type="entry name" value="LEUCINE-RICH REPEAT-CONTAINING PROTEIN 56"/>
    <property type="match status" value="1"/>
</dbReference>
<dbReference type="EMBL" id="CAJHNH020000224">
    <property type="protein sequence ID" value="CAG5116231.1"/>
    <property type="molecule type" value="Genomic_DNA"/>
</dbReference>
<dbReference type="Proteomes" id="UP000678393">
    <property type="component" value="Unassembled WGS sequence"/>
</dbReference>
<dbReference type="Gene3D" id="3.80.10.10">
    <property type="entry name" value="Ribonuclease Inhibitor"/>
    <property type="match status" value="1"/>
</dbReference>
<feature type="compositionally biased region" description="Polar residues" evidence="1">
    <location>
        <begin position="134"/>
        <end position="150"/>
    </location>
</feature>
<keyword evidence="3" id="KW-1185">Reference proteome</keyword>
<evidence type="ECO:0000256" key="1">
    <source>
        <dbReference type="SAM" id="MobiDB-lite"/>
    </source>
</evidence>
<evidence type="ECO:0000313" key="3">
    <source>
        <dbReference type="Proteomes" id="UP000678393"/>
    </source>
</evidence>
<reference evidence="2" key="1">
    <citation type="submission" date="2021-04" db="EMBL/GenBank/DDBJ databases">
        <authorList>
            <consortium name="Molecular Ecology Group"/>
        </authorList>
    </citation>
    <scope>NUCLEOTIDE SEQUENCE</scope>
</reference>
<comment type="caution">
    <text evidence="2">The sequence shown here is derived from an EMBL/GenBank/DDBJ whole genome shotgun (WGS) entry which is preliminary data.</text>
</comment>
<protein>
    <submittedName>
        <fullName evidence="2">Uncharacterized protein</fullName>
    </submittedName>
</protein>
<feature type="region of interest" description="Disordered" evidence="1">
    <location>
        <begin position="94"/>
        <end position="153"/>
    </location>
</feature>